<dbReference type="Proteomes" id="UP000594364">
    <property type="component" value="Chromosome 1"/>
</dbReference>
<dbReference type="InterPro" id="IPR052413">
    <property type="entry name" value="SUR7_domain"/>
</dbReference>
<keyword evidence="3" id="KW-1185">Reference proteome</keyword>
<dbReference type="EMBL" id="CP031385">
    <property type="protein sequence ID" value="QPG94760.1"/>
    <property type="molecule type" value="Genomic_DNA"/>
</dbReference>
<feature type="transmembrane region" description="Helical" evidence="1">
    <location>
        <begin position="7"/>
        <end position="29"/>
    </location>
</feature>
<dbReference type="GO" id="GO:0051285">
    <property type="term" value="C:cell cortex of cell tip"/>
    <property type="evidence" value="ECO:0007669"/>
    <property type="project" value="TreeGrafter"/>
</dbReference>
<organism evidence="2 3">
    <name type="scientific">Epichloe festucae (strain Fl1)</name>
    <dbReference type="NCBI Taxonomy" id="877507"/>
    <lineage>
        <taxon>Eukaryota</taxon>
        <taxon>Fungi</taxon>
        <taxon>Dikarya</taxon>
        <taxon>Ascomycota</taxon>
        <taxon>Pezizomycotina</taxon>
        <taxon>Sordariomycetes</taxon>
        <taxon>Hypocreomycetidae</taxon>
        <taxon>Hypocreales</taxon>
        <taxon>Clavicipitaceae</taxon>
        <taxon>Epichloe</taxon>
    </lineage>
</organism>
<reference evidence="2 3" key="1">
    <citation type="journal article" date="2018" name="PLoS Genet.">
        <title>Repeat elements organise 3D genome structure and mediate transcription in the filamentous fungus Epichloe festucae.</title>
        <authorList>
            <person name="Winter D.J."/>
            <person name="Ganley A.R.D."/>
            <person name="Young C.A."/>
            <person name="Liachko I."/>
            <person name="Schardl C.L."/>
            <person name="Dupont P.Y."/>
            <person name="Berry D."/>
            <person name="Ram A."/>
            <person name="Scott B."/>
            <person name="Cox M.P."/>
        </authorList>
    </citation>
    <scope>NUCLEOTIDE SEQUENCE [LARGE SCALE GENOMIC DNA]</scope>
    <source>
        <strain evidence="2 3">Fl1</strain>
    </source>
</reference>
<dbReference type="InterPro" id="IPR009571">
    <property type="entry name" value="SUR7/Rim9-like_fungi"/>
</dbReference>
<keyword evidence="1" id="KW-1133">Transmembrane helix</keyword>
<dbReference type="Pfam" id="PF06687">
    <property type="entry name" value="SUR7"/>
    <property type="match status" value="1"/>
</dbReference>
<feature type="transmembrane region" description="Helical" evidence="1">
    <location>
        <begin position="273"/>
        <end position="295"/>
    </location>
</feature>
<dbReference type="GO" id="GO:0031505">
    <property type="term" value="P:fungal-type cell wall organization"/>
    <property type="evidence" value="ECO:0007669"/>
    <property type="project" value="TreeGrafter"/>
</dbReference>
<gene>
    <name evidence="2" type="ORF">C2857_006918</name>
</gene>
<dbReference type="PANTHER" id="PTHR28019:SF7">
    <property type="entry name" value="SUR7 PROTEIN"/>
    <property type="match status" value="1"/>
</dbReference>
<evidence type="ECO:0000313" key="3">
    <source>
        <dbReference type="Proteomes" id="UP000594364"/>
    </source>
</evidence>
<evidence type="ECO:0000256" key="1">
    <source>
        <dbReference type="SAM" id="Phobius"/>
    </source>
</evidence>
<feature type="transmembrane region" description="Helical" evidence="1">
    <location>
        <begin position="187"/>
        <end position="213"/>
    </location>
</feature>
<dbReference type="OrthoDB" id="4159154at2759"/>
<keyword evidence="1" id="KW-0812">Transmembrane</keyword>
<proteinExistence type="predicted"/>
<dbReference type="GO" id="GO:0005886">
    <property type="term" value="C:plasma membrane"/>
    <property type="evidence" value="ECO:0007669"/>
    <property type="project" value="InterPro"/>
</dbReference>
<feature type="transmembrane region" description="Helical" evidence="1">
    <location>
        <begin position="220"/>
        <end position="246"/>
    </location>
</feature>
<evidence type="ECO:0008006" key="4">
    <source>
        <dbReference type="Google" id="ProtNLM"/>
    </source>
</evidence>
<name>A0A7S9KM05_EPIFF</name>
<evidence type="ECO:0000313" key="2">
    <source>
        <dbReference type="EMBL" id="QPG94760.1"/>
    </source>
</evidence>
<protein>
    <recommendedName>
        <fullName evidence="4">SUR7 protein</fullName>
    </recommendedName>
</protein>
<accession>A0A7S9KM05</accession>
<sequence length="314" mass="34274">MKLCGRLVILVPMVLAVVAFVLSMLALFAGHKQGFMEDYAIVRLNTSMVGHDLLDTSSEKEKSGDKKKDGLLGHVQGWWDDKKNDAKDKINNVTGHIADKMAKNIGIKEWYSLHVMNSCEGYYSPNSTAPGVGLNITNCTTSSPDSRFNLSQILDKELTAGPVKLNLASIKWPDSIQEKLDDINQAILGMFVIYAIGAGLSGLAFLSSILALWKPDLRRIVLANFVISSLGFLSLLIGSIIVTVAANKGVNGLNKAGEKVGLSATTGTKFYTLSWVSTGFMGIVALFWLGQFCAVRRDRKRRGLNEKHVKHIDS</sequence>
<dbReference type="AlphaFoldDB" id="A0A7S9KM05"/>
<keyword evidence="1" id="KW-0472">Membrane</keyword>
<dbReference type="PANTHER" id="PTHR28019">
    <property type="entry name" value="CELL MEMBRANE PROTEIN YLR413W-RELATED"/>
    <property type="match status" value="1"/>
</dbReference>